<feature type="region of interest" description="Disordered" evidence="1">
    <location>
        <begin position="78"/>
        <end position="109"/>
    </location>
</feature>
<feature type="compositionally biased region" description="Basic and acidic residues" evidence="1">
    <location>
        <begin position="39"/>
        <end position="50"/>
    </location>
</feature>
<feature type="region of interest" description="Disordered" evidence="1">
    <location>
        <begin position="359"/>
        <end position="378"/>
    </location>
</feature>
<feature type="region of interest" description="Disordered" evidence="1">
    <location>
        <begin position="147"/>
        <end position="198"/>
    </location>
</feature>
<feature type="compositionally biased region" description="Polar residues" evidence="1">
    <location>
        <begin position="1"/>
        <end position="10"/>
    </location>
</feature>
<protein>
    <submittedName>
        <fullName evidence="2">Uncharacterized protein</fullName>
    </submittedName>
</protein>
<dbReference type="EMBL" id="CAJVRL010000044">
    <property type="protein sequence ID" value="CAG8951675.1"/>
    <property type="molecule type" value="Genomic_DNA"/>
</dbReference>
<gene>
    <name evidence="2" type="ORF">HYFRA_00005475</name>
</gene>
<organism evidence="2 3">
    <name type="scientific">Hymenoscyphus fraxineus</name>
    <dbReference type="NCBI Taxonomy" id="746836"/>
    <lineage>
        <taxon>Eukaryota</taxon>
        <taxon>Fungi</taxon>
        <taxon>Dikarya</taxon>
        <taxon>Ascomycota</taxon>
        <taxon>Pezizomycotina</taxon>
        <taxon>Leotiomycetes</taxon>
        <taxon>Helotiales</taxon>
        <taxon>Helotiaceae</taxon>
        <taxon>Hymenoscyphus</taxon>
    </lineage>
</organism>
<comment type="caution">
    <text evidence="2">The sequence shown here is derived from an EMBL/GenBank/DDBJ whole genome shotgun (WGS) entry which is preliminary data.</text>
</comment>
<dbReference type="Proteomes" id="UP000696280">
    <property type="component" value="Unassembled WGS sequence"/>
</dbReference>
<evidence type="ECO:0000313" key="2">
    <source>
        <dbReference type="EMBL" id="CAG8951675.1"/>
    </source>
</evidence>
<feature type="compositionally biased region" description="Polar residues" evidence="1">
    <location>
        <begin position="602"/>
        <end position="623"/>
    </location>
</feature>
<dbReference type="OrthoDB" id="3553547at2759"/>
<evidence type="ECO:0000256" key="1">
    <source>
        <dbReference type="SAM" id="MobiDB-lite"/>
    </source>
</evidence>
<name>A0A9N9KT75_9HELO</name>
<feature type="compositionally biased region" description="Basic and acidic residues" evidence="1">
    <location>
        <begin position="162"/>
        <end position="171"/>
    </location>
</feature>
<reference evidence="2" key="1">
    <citation type="submission" date="2021-07" db="EMBL/GenBank/DDBJ databases">
        <authorList>
            <person name="Durling M."/>
        </authorList>
    </citation>
    <scope>NUCLEOTIDE SEQUENCE</scope>
</reference>
<evidence type="ECO:0000313" key="3">
    <source>
        <dbReference type="Proteomes" id="UP000696280"/>
    </source>
</evidence>
<feature type="region of interest" description="Disordered" evidence="1">
    <location>
        <begin position="34"/>
        <end position="60"/>
    </location>
</feature>
<feature type="region of interest" description="Disordered" evidence="1">
    <location>
        <begin position="1"/>
        <end position="21"/>
    </location>
</feature>
<feature type="compositionally biased region" description="Polar residues" evidence="1">
    <location>
        <begin position="361"/>
        <end position="378"/>
    </location>
</feature>
<dbReference type="AlphaFoldDB" id="A0A9N9KT75"/>
<accession>A0A9N9KT75</accession>
<keyword evidence="3" id="KW-1185">Reference proteome</keyword>
<feature type="region of interest" description="Disordered" evidence="1">
    <location>
        <begin position="601"/>
        <end position="623"/>
    </location>
</feature>
<proteinExistence type="predicted"/>
<feature type="compositionally biased region" description="Low complexity" evidence="1">
    <location>
        <begin position="151"/>
        <end position="161"/>
    </location>
</feature>
<sequence>MLPCSNSDNDGCSPGERLRKDRLVGIPLEANILNPYQRRRSEPFARDATRNQHSAQDGPKRAASLIVEVFQIGNQEVSPSLHLDDGNSHSKLPVQTYKPPSKHPPEREEIPPALMPEVLSMSGIETQEDPPKASILIRSTKSDNCIAHNNSQFQSSSGQRSRSLDESDHRQQPLLEDQEIPTAKRPRGLKDTLRSNYGSSHVEQISSIPMKMDSISNHDFQTQASNSRLGSQTYTNQMTASFDKLWRQVQRQRVNNWTLRGEIHRIRIRLRDLQLAKSKADDSLFQHITKRELLGQNIEEKRLLYGERSTRALMQACQLIRDKYGPLEDDCNRLEDKLSADEFKQNQLEEELYKHLKEPLSPNSESGTMTQIDSTATASTPSPMIYDLAEASELHPLVRAFLSKLGDLYLLMEEYDNLVEDKETLVEERSKRAQVGLQLSVEDQNFLINFESTESELTKKITETQNEVDKMRKDCFERGLVDENDEPTDLVTQERLSFREENLNAQENTSEYVKYPLLLPRQGIRDVVGKDEVEKAFHGKPHDTTNRINRWLLENMLGSPLEVRLLASTFEQFEGGKISERWQYLVLDCWTRDVPNLRRPNVYSSSLTTHASPRSNRSSLYHF</sequence>